<gene>
    <name evidence="2" type="ORF">BJ508DRAFT_359908</name>
</gene>
<evidence type="ECO:0000256" key="1">
    <source>
        <dbReference type="SAM" id="MobiDB-lite"/>
    </source>
</evidence>
<dbReference type="EMBL" id="ML119660">
    <property type="protein sequence ID" value="RPA84218.1"/>
    <property type="molecule type" value="Genomic_DNA"/>
</dbReference>
<feature type="compositionally biased region" description="Low complexity" evidence="1">
    <location>
        <begin position="1"/>
        <end position="19"/>
    </location>
</feature>
<dbReference type="Proteomes" id="UP000275078">
    <property type="component" value="Unassembled WGS sequence"/>
</dbReference>
<protein>
    <submittedName>
        <fullName evidence="2">Uncharacterized protein</fullName>
    </submittedName>
</protein>
<sequence length="462" mass="50642">MPIPKLPAASATSAPPSYSISDSYGPLPPMREDSKFVMSTRGVGKVPSEDHEKNKITALLFTRSQTIANPRFVRTYHPALRHCRSVSLATFEHDSTPFWVVYGRDPHGHLYAGELEIHVYPEVEAVRHIDGIHGGDDPWDYLVDPFGFLSGMAISKLACLFPAACGVRLLRSGALTVVFPRWWDLWELNAITTPHEFGGLSLAFEVKDGNRKYEVTRPPKDGDMGFRFRMRDGKEGCLVATHSFVKLSKPWLSKNWFGSIVADKAEKVVGRLAGALRSKHVSSMPSSETLLVGTAVRTASGKQTATVTHTFDRPSSGHFSFPNSFLHDLSIVSPVSTSPPTSQIPTLAFASLSELTTPEPSLFDTGSSTPALLAGTEYHLNPQTRTVSVALLWRTAADGVDGELQSQRGMLCLKSSTGNAKDSKLVCFESAKVWMKMDDGGRGKTSFRMGFLLPEVIREMNV</sequence>
<evidence type="ECO:0000313" key="2">
    <source>
        <dbReference type="EMBL" id="RPA84218.1"/>
    </source>
</evidence>
<dbReference type="AlphaFoldDB" id="A0A3N4IHQ1"/>
<name>A0A3N4IHQ1_ASCIM</name>
<proteinExistence type="predicted"/>
<accession>A0A3N4IHQ1</accession>
<feature type="region of interest" description="Disordered" evidence="1">
    <location>
        <begin position="1"/>
        <end position="24"/>
    </location>
</feature>
<evidence type="ECO:0000313" key="3">
    <source>
        <dbReference type="Proteomes" id="UP000275078"/>
    </source>
</evidence>
<dbReference type="STRING" id="1160509.A0A3N4IHQ1"/>
<reference evidence="2 3" key="1">
    <citation type="journal article" date="2018" name="Nat. Ecol. Evol.">
        <title>Pezizomycetes genomes reveal the molecular basis of ectomycorrhizal truffle lifestyle.</title>
        <authorList>
            <person name="Murat C."/>
            <person name="Payen T."/>
            <person name="Noel B."/>
            <person name="Kuo A."/>
            <person name="Morin E."/>
            <person name="Chen J."/>
            <person name="Kohler A."/>
            <person name="Krizsan K."/>
            <person name="Balestrini R."/>
            <person name="Da Silva C."/>
            <person name="Montanini B."/>
            <person name="Hainaut M."/>
            <person name="Levati E."/>
            <person name="Barry K.W."/>
            <person name="Belfiori B."/>
            <person name="Cichocki N."/>
            <person name="Clum A."/>
            <person name="Dockter R.B."/>
            <person name="Fauchery L."/>
            <person name="Guy J."/>
            <person name="Iotti M."/>
            <person name="Le Tacon F."/>
            <person name="Lindquist E.A."/>
            <person name="Lipzen A."/>
            <person name="Malagnac F."/>
            <person name="Mello A."/>
            <person name="Molinier V."/>
            <person name="Miyauchi S."/>
            <person name="Poulain J."/>
            <person name="Riccioni C."/>
            <person name="Rubini A."/>
            <person name="Sitrit Y."/>
            <person name="Splivallo R."/>
            <person name="Traeger S."/>
            <person name="Wang M."/>
            <person name="Zifcakova L."/>
            <person name="Wipf D."/>
            <person name="Zambonelli A."/>
            <person name="Paolocci F."/>
            <person name="Nowrousian M."/>
            <person name="Ottonello S."/>
            <person name="Baldrian P."/>
            <person name="Spatafora J.W."/>
            <person name="Henrissat B."/>
            <person name="Nagy L.G."/>
            <person name="Aury J.M."/>
            <person name="Wincker P."/>
            <person name="Grigoriev I.V."/>
            <person name="Bonfante P."/>
            <person name="Martin F.M."/>
        </authorList>
    </citation>
    <scope>NUCLEOTIDE SEQUENCE [LARGE SCALE GENOMIC DNA]</scope>
    <source>
        <strain evidence="2 3">RN42</strain>
    </source>
</reference>
<keyword evidence="3" id="KW-1185">Reference proteome</keyword>
<organism evidence="2 3">
    <name type="scientific">Ascobolus immersus RN42</name>
    <dbReference type="NCBI Taxonomy" id="1160509"/>
    <lineage>
        <taxon>Eukaryota</taxon>
        <taxon>Fungi</taxon>
        <taxon>Dikarya</taxon>
        <taxon>Ascomycota</taxon>
        <taxon>Pezizomycotina</taxon>
        <taxon>Pezizomycetes</taxon>
        <taxon>Pezizales</taxon>
        <taxon>Ascobolaceae</taxon>
        <taxon>Ascobolus</taxon>
    </lineage>
</organism>